<name>A0A225DR63_9BACT</name>
<comment type="caution">
    <text evidence="2">The sequence shown here is derived from an EMBL/GenBank/DDBJ whole genome shotgun (WGS) entry which is preliminary data.</text>
</comment>
<organism evidence="2 3">
    <name type="scientific">Fimbriiglobus ruber</name>
    <dbReference type="NCBI Taxonomy" id="1908690"/>
    <lineage>
        <taxon>Bacteria</taxon>
        <taxon>Pseudomonadati</taxon>
        <taxon>Planctomycetota</taxon>
        <taxon>Planctomycetia</taxon>
        <taxon>Gemmatales</taxon>
        <taxon>Gemmataceae</taxon>
        <taxon>Fimbriiglobus</taxon>
    </lineage>
</organism>
<feature type="region of interest" description="Disordered" evidence="1">
    <location>
        <begin position="1"/>
        <end position="67"/>
    </location>
</feature>
<dbReference type="EMBL" id="NIDE01000014">
    <property type="protein sequence ID" value="OWK38627.1"/>
    <property type="molecule type" value="Genomic_DNA"/>
</dbReference>
<sequence>MSQEPLDGSHPDSGSGRPVGTVLRPRIAGTYPSVDPNAQPRRNDLRPEYASRCSTIKRGPRGRPFSV</sequence>
<protein>
    <submittedName>
        <fullName evidence="2">Uncharacterized protein</fullName>
    </submittedName>
</protein>
<evidence type="ECO:0000313" key="2">
    <source>
        <dbReference type="EMBL" id="OWK38627.1"/>
    </source>
</evidence>
<reference evidence="3" key="1">
    <citation type="submission" date="2017-06" db="EMBL/GenBank/DDBJ databases">
        <title>Genome analysis of Fimbriiglobus ruber SP5, the first member of the order Planctomycetales with confirmed chitinolytic capability.</title>
        <authorList>
            <person name="Ravin N.V."/>
            <person name="Rakitin A.L."/>
            <person name="Ivanova A.A."/>
            <person name="Beletsky A.V."/>
            <person name="Kulichevskaya I.S."/>
            <person name="Mardanov A.V."/>
            <person name="Dedysh S.N."/>
        </authorList>
    </citation>
    <scope>NUCLEOTIDE SEQUENCE [LARGE SCALE GENOMIC DNA]</scope>
    <source>
        <strain evidence="3">SP5</strain>
    </source>
</reference>
<evidence type="ECO:0000313" key="3">
    <source>
        <dbReference type="Proteomes" id="UP000214646"/>
    </source>
</evidence>
<dbReference type="AlphaFoldDB" id="A0A225DR63"/>
<evidence type="ECO:0000256" key="1">
    <source>
        <dbReference type="SAM" id="MobiDB-lite"/>
    </source>
</evidence>
<gene>
    <name evidence="2" type="ORF">FRUB_07747</name>
</gene>
<dbReference type="Proteomes" id="UP000214646">
    <property type="component" value="Unassembled WGS sequence"/>
</dbReference>
<proteinExistence type="predicted"/>
<accession>A0A225DR63</accession>
<keyword evidence="3" id="KW-1185">Reference proteome</keyword>